<keyword evidence="2" id="KW-0805">Transcription regulation</keyword>
<keyword evidence="3" id="KW-0238">DNA-binding</keyword>
<name>A0A484MAB8_9ASTE</name>
<keyword evidence="5" id="KW-0539">Nucleus</keyword>
<dbReference type="OrthoDB" id="683555at2759"/>
<evidence type="ECO:0000256" key="3">
    <source>
        <dbReference type="ARBA" id="ARBA00023125"/>
    </source>
</evidence>
<dbReference type="AlphaFoldDB" id="A0A484MAB8"/>
<reference evidence="8 9" key="1">
    <citation type="submission" date="2018-04" db="EMBL/GenBank/DDBJ databases">
        <authorList>
            <person name="Vogel A."/>
        </authorList>
    </citation>
    <scope>NUCLEOTIDE SEQUENCE [LARGE SCALE GENOMIC DNA]</scope>
</reference>
<keyword evidence="9" id="KW-1185">Reference proteome</keyword>
<dbReference type="SUPFAM" id="SSF101941">
    <property type="entry name" value="NAC domain"/>
    <property type="match status" value="1"/>
</dbReference>
<dbReference type="PANTHER" id="PTHR31744:SF79">
    <property type="entry name" value="NAC DOMAIN-CONTAINING PROTEIN"/>
    <property type="match status" value="1"/>
</dbReference>
<dbReference type="Gene3D" id="2.170.150.80">
    <property type="entry name" value="NAC domain"/>
    <property type="match status" value="1"/>
</dbReference>
<keyword evidence="4" id="KW-0804">Transcription</keyword>
<feature type="domain" description="NAC" evidence="7">
    <location>
        <begin position="42"/>
        <end position="189"/>
    </location>
</feature>
<dbReference type="EMBL" id="OOIL02002808">
    <property type="protein sequence ID" value="VFQ84846.1"/>
    <property type="molecule type" value="Genomic_DNA"/>
</dbReference>
<dbReference type="InterPro" id="IPR036093">
    <property type="entry name" value="NAC_dom_sf"/>
</dbReference>
<organism evidence="8 9">
    <name type="scientific">Cuscuta campestris</name>
    <dbReference type="NCBI Taxonomy" id="132261"/>
    <lineage>
        <taxon>Eukaryota</taxon>
        <taxon>Viridiplantae</taxon>
        <taxon>Streptophyta</taxon>
        <taxon>Embryophyta</taxon>
        <taxon>Tracheophyta</taxon>
        <taxon>Spermatophyta</taxon>
        <taxon>Magnoliopsida</taxon>
        <taxon>eudicotyledons</taxon>
        <taxon>Gunneridae</taxon>
        <taxon>Pentapetalae</taxon>
        <taxon>asterids</taxon>
        <taxon>lamiids</taxon>
        <taxon>Solanales</taxon>
        <taxon>Convolvulaceae</taxon>
        <taxon>Cuscuteae</taxon>
        <taxon>Cuscuta</taxon>
        <taxon>Cuscuta subgen. Grammica</taxon>
        <taxon>Cuscuta sect. Cleistogrammica</taxon>
    </lineage>
</organism>
<dbReference type="Proteomes" id="UP000595140">
    <property type="component" value="Unassembled WGS sequence"/>
</dbReference>
<comment type="subcellular location">
    <subcellularLocation>
        <location evidence="1">Nucleus</location>
    </subcellularLocation>
</comment>
<evidence type="ECO:0000256" key="1">
    <source>
        <dbReference type="ARBA" id="ARBA00004123"/>
    </source>
</evidence>
<dbReference type="FunFam" id="2.170.150.80:FF:000007">
    <property type="entry name" value="NAC domain-containing protein 35"/>
    <property type="match status" value="1"/>
</dbReference>
<dbReference type="GO" id="GO:0006355">
    <property type="term" value="P:regulation of DNA-templated transcription"/>
    <property type="evidence" value="ECO:0007669"/>
    <property type="project" value="InterPro"/>
</dbReference>
<proteinExistence type="predicted"/>
<feature type="region of interest" description="Disordered" evidence="6">
    <location>
        <begin position="193"/>
        <end position="241"/>
    </location>
</feature>
<dbReference type="GO" id="GO:0099402">
    <property type="term" value="P:plant organ development"/>
    <property type="evidence" value="ECO:0007669"/>
    <property type="project" value="UniProtKB-ARBA"/>
</dbReference>
<dbReference type="Pfam" id="PF02365">
    <property type="entry name" value="NAM"/>
    <property type="match status" value="1"/>
</dbReference>
<feature type="compositionally biased region" description="Low complexity" evidence="6">
    <location>
        <begin position="203"/>
        <end position="213"/>
    </location>
</feature>
<evidence type="ECO:0000313" key="9">
    <source>
        <dbReference type="Proteomes" id="UP000595140"/>
    </source>
</evidence>
<evidence type="ECO:0000313" key="8">
    <source>
        <dbReference type="EMBL" id="VFQ84846.1"/>
    </source>
</evidence>
<dbReference type="GO" id="GO:0003677">
    <property type="term" value="F:DNA binding"/>
    <property type="evidence" value="ECO:0007669"/>
    <property type="project" value="UniProtKB-KW"/>
</dbReference>
<evidence type="ECO:0000256" key="4">
    <source>
        <dbReference type="ARBA" id="ARBA00023163"/>
    </source>
</evidence>
<evidence type="ECO:0000256" key="5">
    <source>
        <dbReference type="ARBA" id="ARBA00023242"/>
    </source>
</evidence>
<dbReference type="GO" id="GO:0005634">
    <property type="term" value="C:nucleus"/>
    <property type="evidence" value="ECO:0007669"/>
    <property type="project" value="UniProtKB-SubCell"/>
</dbReference>
<dbReference type="PANTHER" id="PTHR31744">
    <property type="entry name" value="PROTEIN CUP-SHAPED COTYLEDON 2-RELATED"/>
    <property type="match status" value="1"/>
</dbReference>
<dbReference type="PROSITE" id="PS51005">
    <property type="entry name" value="NAC"/>
    <property type="match status" value="1"/>
</dbReference>
<protein>
    <recommendedName>
        <fullName evidence="7">NAC domain-containing protein</fullName>
    </recommendedName>
</protein>
<evidence type="ECO:0000256" key="2">
    <source>
        <dbReference type="ARBA" id="ARBA00023015"/>
    </source>
</evidence>
<sequence length="359" mass="40573">MSQHPQDGESFRNNDDYNNIGCFHSEEVGPTDMTDDHEHDMVMPGFRFHPTEEELVEFYLRRKVEGKRFNVELITFLDLYRYDPWELPALAAIGEKEWYFYVPRDRKYRNGDRPNRVTTSGYWKATGADRTIRGENSRSIGLKKTLVFYSGKAPKGIRTSWIMNEYRLPHHETERLQKAEISLCRVYKRAGVEDHPSLPRTPPARAAAPSRRTNPGNKIQESFPPPYPTGEEKMTSYNETSASHSADIAGIYASAAALEAGPAVPPPPVFFPVSSSAAVADDLHRLVNYQHTPPQFPQNYFQNLSPHHFPPPPSLPPLPAPQSIDTLAAAGTLHPATSAFCDRLWDWSSMVDASRDFTS</sequence>
<gene>
    <name evidence="8" type="ORF">CCAM_LOCUS26622</name>
</gene>
<accession>A0A484MAB8</accession>
<evidence type="ECO:0000259" key="7">
    <source>
        <dbReference type="PROSITE" id="PS51005"/>
    </source>
</evidence>
<dbReference type="InterPro" id="IPR003441">
    <property type="entry name" value="NAC-dom"/>
</dbReference>
<evidence type="ECO:0000256" key="6">
    <source>
        <dbReference type="SAM" id="MobiDB-lite"/>
    </source>
</evidence>